<protein>
    <submittedName>
        <fullName evidence="5">Tripartite ATP-independent transporter DctP family solute receptor</fullName>
    </submittedName>
</protein>
<accession>A0AAE3VTC7</accession>
<comment type="caution">
    <text evidence="5">The sequence shown here is derived from an EMBL/GenBank/DDBJ whole genome shotgun (WGS) entry which is preliminary data.</text>
</comment>
<dbReference type="InterPro" id="IPR004682">
    <property type="entry name" value="TRAP_DctP"/>
</dbReference>
<evidence type="ECO:0000313" key="6">
    <source>
        <dbReference type="Proteomes" id="UP001229244"/>
    </source>
</evidence>
<feature type="chain" id="PRO_5041902708" evidence="4">
    <location>
        <begin position="23"/>
        <end position="331"/>
    </location>
</feature>
<name>A0AAE3VTC7_9HYPH</name>
<dbReference type="EMBL" id="JAUSUL010000010">
    <property type="protein sequence ID" value="MDQ0317857.1"/>
    <property type="molecule type" value="Genomic_DNA"/>
</dbReference>
<dbReference type="NCBIfam" id="NF037995">
    <property type="entry name" value="TRAP_S1"/>
    <property type="match status" value="1"/>
</dbReference>
<gene>
    <name evidence="5" type="ORF">J2S73_004345</name>
</gene>
<proteinExistence type="inferred from homology"/>
<evidence type="ECO:0000256" key="3">
    <source>
        <dbReference type="ARBA" id="ARBA00022729"/>
    </source>
</evidence>
<dbReference type="CDD" id="cd13679">
    <property type="entry name" value="PBP2_TRAP_YiaO_like"/>
    <property type="match status" value="1"/>
</dbReference>
<dbReference type="AlphaFoldDB" id="A0AAE3VTC7"/>
<organism evidence="5 6">
    <name type="scientific">Amorphus orientalis</name>
    <dbReference type="NCBI Taxonomy" id="649198"/>
    <lineage>
        <taxon>Bacteria</taxon>
        <taxon>Pseudomonadati</taxon>
        <taxon>Pseudomonadota</taxon>
        <taxon>Alphaproteobacteria</taxon>
        <taxon>Hyphomicrobiales</taxon>
        <taxon>Amorphaceae</taxon>
        <taxon>Amorphus</taxon>
    </lineage>
</organism>
<dbReference type="RefSeq" id="WP_306887787.1">
    <property type="nucleotide sequence ID" value="NZ_JAUSUL010000010.1"/>
</dbReference>
<dbReference type="PIRSF" id="PIRSF006470">
    <property type="entry name" value="DctB"/>
    <property type="match status" value="1"/>
</dbReference>
<dbReference type="GO" id="GO:0055085">
    <property type="term" value="P:transmembrane transport"/>
    <property type="evidence" value="ECO:0007669"/>
    <property type="project" value="InterPro"/>
</dbReference>
<dbReference type="Proteomes" id="UP001229244">
    <property type="component" value="Unassembled WGS sequence"/>
</dbReference>
<evidence type="ECO:0000256" key="2">
    <source>
        <dbReference type="ARBA" id="ARBA00022448"/>
    </source>
</evidence>
<dbReference type="InterPro" id="IPR038404">
    <property type="entry name" value="TRAP_DctP_sf"/>
</dbReference>
<dbReference type="Gene3D" id="3.40.190.170">
    <property type="entry name" value="Bacterial extracellular solute-binding protein, family 7"/>
    <property type="match status" value="1"/>
</dbReference>
<sequence length="331" mass="36027">MKRLGTTLLAAGLALAAGSVAAQEARLGYVPIETHPVGKAVERFAELVAEKSDGRLTIDTYCCGTIGNEPQLQSSLQGGFVQLMVGPTSNLVGAVPAFGIFDLPFFYADFDAVDAVMDGPVGDELFNRLEEIGIVGLAYWDNGFRHMTNAVRPIEKLEDIDGLKIRVIPNPLFIETFQAVGANPVPLPYPELYNALESGAVEAQETPVGLTYSDKFYEVTDYLTLTGHVYSPYVLLASKSWFDGLSEEDRAIVEEAAQETEAYQRGLSRDAADHIAHTLLVEEGMEVIELAPEEQEKLRQAVEPVIEKFSGNIGPDLIEQARKDMAAAKSE</sequence>
<reference evidence="5" key="1">
    <citation type="submission" date="2023-07" db="EMBL/GenBank/DDBJ databases">
        <title>Genomic Encyclopedia of Type Strains, Phase IV (KMG-IV): sequencing the most valuable type-strain genomes for metagenomic binning, comparative biology and taxonomic classification.</title>
        <authorList>
            <person name="Goeker M."/>
        </authorList>
    </citation>
    <scope>NUCLEOTIDE SEQUENCE</scope>
    <source>
        <strain evidence="5">DSM 21202</strain>
    </source>
</reference>
<evidence type="ECO:0000256" key="4">
    <source>
        <dbReference type="SAM" id="SignalP"/>
    </source>
</evidence>
<keyword evidence="3 4" id="KW-0732">Signal</keyword>
<dbReference type="PANTHER" id="PTHR33376:SF7">
    <property type="entry name" value="C4-DICARBOXYLATE-BINDING PROTEIN DCTB"/>
    <property type="match status" value="1"/>
</dbReference>
<keyword evidence="5" id="KW-0675">Receptor</keyword>
<evidence type="ECO:0000313" key="5">
    <source>
        <dbReference type="EMBL" id="MDQ0317857.1"/>
    </source>
</evidence>
<dbReference type="GO" id="GO:0030288">
    <property type="term" value="C:outer membrane-bounded periplasmic space"/>
    <property type="evidence" value="ECO:0007669"/>
    <property type="project" value="InterPro"/>
</dbReference>
<dbReference type="NCBIfam" id="TIGR00787">
    <property type="entry name" value="dctP"/>
    <property type="match status" value="1"/>
</dbReference>
<dbReference type="InterPro" id="IPR018389">
    <property type="entry name" value="DctP_fam"/>
</dbReference>
<keyword evidence="2" id="KW-0813">Transport</keyword>
<dbReference type="PANTHER" id="PTHR33376">
    <property type="match status" value="1"/>
</dbReference>
<keyword evidence="6" id="KW-1185">Reference proteome</keyword>
<comment type="similarity">
    <text evidence="1">Belongs to the bacterial solute-binding protein 7 family.</text>
</comment>
<feature type="signal peptide" evidence="4">
    <location>
        <begin position="1"/>
        <end position="22"/>
    </location>
</feature>
<evidence type="ECO:0000256" key="1">
    <source>
        <dbReference type="ARBA" id="ARBA00009023"/>
    </source>
</evidence>
<dbReference type="Pfam" id="PF03480">
    <property type="entry name" value="DctP"/>
    <property type="match status" value="1"/>
</dbReference>